<reference evidence="1" key="1">
    <citation type="journal article" date="2019" name="Environ. Microbiol.">
        <title>Fungal ecological strategies reflected in gene transcription - a case study of two litter decomposers.</title>
        <authorList>
            <person name="Barbi F."/>
            <person name="Kohler A."/>
            <person name="Barry K."/>
            <person name="Baskaran P."/>
            <person name="Daum C."/>
            <person name="Fauchery L."/>
            <person name="Ihrmark K."/>
            <person name="Kuo A."/>
            <person name="LaButti K."/>
            <person name="Lipzen A."/>
            <person name="Morin E."/>
            <person name="Grigoriev I.V."/>
            <person name="Henrissat B."/>
            <person name="Lindahl B."/>
            <person name="Martin F."/>
        </authorList>
    </citation>
    <scope>NUCLEOTIDE SEQUENCE</scope>
    <source>
        <strain evidence="1">JB14</strain>
    </source>
</reference>
<evidence type="ECO:0000313" key="2">
    <source>
        <dbReference type="Proteomes" id="UP000799118"/>
    </source>
</evidence>
<proteinExistence type="predicted"/>
<sequence length="107" mass="12206">MPAVSDVWNYIHKDYRQYKNNQSHKQSLCKFCIGKAVDSLVAQDNTALSEGQILQRQDSGEIEKIILDTVFSGSEEVRVFGIYEARILKGQPDFLWKDLSRCPHAST</sequence>
<evidence type="ECO:0000313" key="1">
    <source>
        <dbReference type="EMBL" id="KAE9402477.1"/>
    </source>
</evidence>
<organism evidence="1 2">
    <name type="scientific">Gymnopus androsaceus JB14</name>
    <dbReference type="NCBI Taxonomy" id="1447944"/>
    <lineage>
        <taxon>Eukaryota</taxon>
        <taxon>Fungi</taxon>
        <taxon>Dikarya</taxon>
        <taxon>Basidiomycota</taxon>
        <taxon>Agaricomycotina</taxon>
        <taxon>Agaricomycetes</taxon>
        <taxon>Agaricomycetidae</taxon>
        <taxon>Agaricales</taxon>
        <taxon>Marasmiineae</taxon>
        <taxon>Omphalotaceae</taxon>
        <taxon>Gymnopus</taxon>
    </lineage>
</organism>
<dbReference type="EMBL" id="ML769434">
    <property type="protein sequence ID" value="KAE9402477.1"/>
    <property type="molecule type" value="Genomic_DNA"/>
</dbReference>
<keyword evidence="2" id="KW-1185">Reference proteome</keyword>
<name>A0A6A4HZT9_9AGAR</name>
<dbReference type="Proteomes" id="UP000799118">
    <property type="component" value="Unassembled WGS sequence"/>
</dbReference>
<protein>
    <submittedName>
        <fullName evidence="1">Uncharacterized protein</fullName>
    </submittedName>
</protein>
<accession>A0A6A4HZT9</accession>
<dbReference type="AlphaFoldDB" id="A0A6A4HZT9"/>
<gene>
    <name evidence="1" type="ORF">BT96DRAFT_937134</name>
</gene>